<dbReference type="Proteomes" id="UP000305792">
    <property type="component" value="Unassembled WGS sequence"/>
</dbReference>
<organism evidence="1 2">
    <name type="scientific">Glycomyces paridis</name>
    <dbReference type="NCBI Taxonomy" id="2126555"/>
    <lineage>
        <taxon>Bacteria</taxon>
        <taxon>Bacillati</taxon>
        <taxon>Actinomycetota</taxon>
        <taxon>Actinomycetes</taxon>
        <taxon>Glycomycetales</taxon>
        <taxon>Glycomycetaceae</taxon>
        <taxon>Glycomyces</taxon>
    </lineage>
</organism>
<keyword evidence="2" id="KW-1185">Reference proteome</keyword>
<reference evidence="1 2" key="1">
    <citation type="journal article" date="2018" name="Int. J. Syst. Evol. Microbiol.">
        <title>Glycomyces paridis sp. nov., isolated from the medicinal plant Paris polyphylla.</title>
        <authorList>
            <person name="Fang X.M."/>
            <person name="Bai J.L."/>
            <person name="Su J."/>
            <person name="Zhao L.L."/>
            <person name="Liu H.Y."/>
            <person name="Ma B.P."/>
            <person name="Zhang Y.Q."/>
            <person name="Yu L.Y."/>
        </authorList>
    </citation>
    <scope>NUCLEOTIDE SEQUENCE [LARGE SCALE GENOMIC DNA]</scope>
    <source>
        <strain evidence="1 2">CPCC 204357</strain>
    </source>
</reference>
<protein>
    <submittedName>
        <fullName evidence="1">Uncharacterized protein</fullName>
    </submittedName>
</protein>
<name>A0A4S8PF84_9ACTN</name>
<dbReference type="AlphaFoldDB" id="A0A4S8PF84"/>
<dbReference type="EMBL" id="STGX01000006">
    <property type="protein sequence ID" value="THV29060.1"/>
    <property type="molecule type" value="Genomic_DNA"/>
</dbReference>
<evidence type="ECO:0000313" key="1">
    <source>
        <dbReference type="EMBL" id="THV29060.1"/>
    </source>
</evidence>
<comment type="caution">
    <text evidence="1">The sequence shown here is derived from an EMBL/GenBank/DDBJ whole genome shotgun (WGS) entry which is preliminary data.</text>
</comment>
<proteinExistence type="predicted"/>
<evidence type="ECO:0000313" key="2">
    <source>
        <dbReference type="Proteomes" id="UP000305792"/>
    </source>
</evidence>
<sequence length="236" mass="27103">MGNETGEGAEDWEARLGWAFGLIDEDPGVRAAAIEHLERTQETTHRALERGNEALRASYDLTEPQWEEARPAYLAVWRAYRDTQRYTLPGAMWNRPRREAAIKDWAGLPYALLFLEWELAYPAEWTRHAKAWGTKERLLRDLAVPGHAEPVRAKLVEFTDAAVRRAYRCKDREYVRVARAVDGPDLRKRLADAADSDSPWARLHAGYVLHLLDHPALPNSRKVWLAWCEGEPPCPR</sequence>
<gene>
    <name evidence="1" type="ORF">E9998_09960</name>
</gene>
<accession>A0A4S8PF84</accession>
<dbReference type="OrthoDB" id="3830751at2"/>
<dbReference type="RefSeq" id="WP_136529554.1">
    <property type="nucleotide sequence ID" value="NZ_STGX01000006.1"/>
</dbReference>